<accession>A0AA85FU15</accession>
<protein>
    <recommendedName>
        <fullName evidence="1">Integrase catalytic domain-containing protein</fullName>
    </recommendedName>
</protein>
<dbReference type="PANTHER" id="PTHR37984">
    <property type="entry name" value="PROTEIN CBG26694"/>
    <property type="match status" value="1"/>
</dbReference>
<dbReference type="GO" id="GO:0003676">
    <property type="term" value="F:nucleic acid binding"/>
    <property type="evidence" value="ECO:0007669"/>
    <property type="project" value="InterPro"/>
</dbReference>
<proteinExistence type="predicted"/>
<dbReference type="PROSITE" id="PS50994">
    <property type="entry name" value="INTEGRASE"/>
    <property type="match status" value="1"/>
</dbReference>
<dbReference type="InterPro" id="IPR001584">
    <property type="entry name" value="Integrase_cat-core"/>
</dbReference>
<evidence type="ECO:0000259" key="1">
    <source>
        <dbReference type="PROSITE" id="PS50994"/>
    </source>
</evidence>
<dbReference type="InterPro" id="IPR012337">
    <property type="entry name" value="RNaseH-like_sf"/>
</dbReference>
<evidence type="ECO:0000313" key="2">
    <source>
        <dbReference type="Proteomes" id="UP000050792"/>
    </source>
</evidence>
<dbReference type="GO" id="GO:0015074">
    <property type="term" value="P:DNA integration"/>
    <property type="evidence" value="ECO:0007669"/>
    <property type="project" value="InterPro"/>
</dbReference>
<dbReference type="InterPro" id="IPR050951">
    <property type="entry name" value="Retrovirus_Pol_polyprotein"/>
</dbReference>
<dbReference type="Pfam" id="PF00665">
    <property type="entry name" value="rve"/>
    <property type="match status" value="1"/>
</dbReference>
<dbReference type="InterPro" id="IPR036397">
    <property type="entry name" value="RNaseH_sf"/>
</dbReference>
<dbReference type="PANTHER" id="PTHR37984:SF5">
    <property type="entry name" value="PROTEIN NYNRIN-LIKE"/>
    <property type="match status" value="1"/>
</dbReference>
<name>A0AA85FU15_9TREM</name>
<reference evidence="3" key="2">
    <citation type="submission" date="2023-11" db="UniProtKB">
        <authorList>
            <consortium name="WormBaseParasite"/>
        </authorList>
    </citation>
    <scope>IDENTIFICATION</scope>
</reference>
<dbReference type="Proteomes" id="UP000050792">
    <property type="component" value="Unassembled WGS sequence"/>
</dbReference>
<organism evidence="2 3">
    <name type="scientific">Schistosoma rodhaini</name>
    <dbReference type="NCBI Taxonomy" id="6188"/>
    <lineage>
        <taxon>Eukaryota</taxon>
        <taxon>Metazoa</taxon>
        <taxon>Spiralia</taxon>
        <taxon>Lophotrochozoa</taxon>
        <taxon>Platyhelminthes</taxon>
        <taxon>Trematoda</taxon>
        <taxon>Digenea</taxon>
        <taxon>Strigeidida</taxon>
        <taxon>Schistosomatoidea</taxon>
        <taxon>Schistosomatidae</taxon>
        <taxon>Schistosoma</taxon>
    </lineage>
</organism>
<sequence>MIYGRYFSLITDHKPLLAAFGSKKGIPVHTTNRLQRWPTTLLAYNFKIKYQSTTAFGQADALSRLIGSQLKTPEETLVANIKAEVEVHRALDDAINGLPVTFETIKKITESDEVLNTVKCYLSTKWPNNRLDGELLQYFRRRDSLMVVDSCIMFGDRIVIPKLLRHKVLKQFRSAHPGINKMKSNKCHNCPSCIQAAKNPVKCEPQYWPTPAGPWERIHANFAGPIQGKLFLIIVDAFTKWSEVYTMLNCTTSETIHKLSTLFSCFGAPETLVTDNGSQFAAESFKHFCKANGITHFRSPPYHPQSNGQAERFVDTFK</sequence>
<feature type="domain" description="Integrase catalytic" evidence="1">
    <location>
        <begin position="210"/>
        <end position="318"/>
    </location>
</feature>
<dbReference type="SUPFAM" id="SSF53098">
    <property type="entry name" value="Ribonuclease H-like"/>
    <property type="match status" value="1"/>
</dbReference>
<dbReference type="Gene3D" id="3.30.420.10">
    <property type="entry name" value="Ribonuclease H-like superfamily/Ribonuclease H"/>
    <property type="match status" value="1"/>
</dbReference>
<reference evidence="2" key="1">
    <citation type="submission" date="2022-06" db="EMBL/GenBank/DDBJ databases">
        <authorList>
            <person name="Berger JAMES D."/>
            <person name="Berger JAMES D."/>
        </authorList>
    </citation>
    <scope>NUCLEOTIDE SEQUENCE [LARGE SCALE GENOMIC DNA]</scope>
</reference>
<dbReference type="AlphaFoldDB" id="A0AA85FU15"/>
<dbReference type="WBParaSite" id="SRDH1_6140.1">
    <property type="protein sequence ID" value="SRDH1_6140.1"/>
    <property type="gene ID" value="SRDH1_6140"/>
</dbReference>
<evidence type="ECO:0000313" key="3">
    <source>
        <dbReference type="WBParaSite" id="SRDH1_6140.1"/>
    </source>
</evidence>
<keyword evidence="2" id="KW-1185">Reference proteome</keyword>